<dbReference type="Proteomes" id="UP000054621">
    <property type="component" value="Unassembled WGS sequence"/>
</dbReference>
<dbReference type="OrthoDB" id="5649376at2"/>
<dbReference type="EMBL" id="LNYV01000036">
    <property type="protein sequence ID" value="KTD54887.1"/>
    <property type="molecule type" value="Genomic_DNA"/>
</dbReference>
<dbReference type="AlphaFoldDB" id="A0A0W0YDH7"/>
<reference evidence="1 2" key="1">
    <citation type="submission" date="2015-11" db="EMBL/GenBank/DDBJ databases">
        <title>Genomic analysis of 38 Legionella species identifies large and diverse effector repertoires.</title>
        <authorList>
            <person name="Burstein D."/>
            <person name="Amaro F."/>
            <person name="Zusman T."/>
            <person name="Lifshitz Z."/>
            <person name="Cohen O."/>
            <person name="Gilbert J.A."/>
            <person name="Pupko T."/>
            <person name="Shuman H.A."/>
            <person name="Segal G."/>
        </authorList>
    </citation>
    <scope>NUCLEOTIDE SEQUENCE [LARGE SCALE GENOMIC DNA]</scope>
    <source>
        <strain evidence="1 2">Mt.St.Helens-4</strain>
    </source>
</reference>
<organism evidence="1 2">
    <name type="scientific">Legionella sainthelensi</name>
    <dbReference type="NCBI Taxonomy" id="28087"/>
    <lineage>
        <taxon>Bacteria</taxon>
        <taxon>Pseudomonadati</taxon>
        <taxon>Pseudomonadota</taxon>
        <taxon>Gammaproteobacteria</taxon>
        <taxon>Legionellales</taxon>
        <taxon>Legionellaceae</taxon>
        <taxon>Legionella</taxon>
    </lineage>
</organism>
<dbReference type="PATRIC" id="fig|28087.4.peg.2670"/>
<name>A0A0W0YDH7_9GAMM</name>
<dbReference type="STRING" id="28087.Lsai_2479"/>
<proteinExistence type="predicted"/>
<evidence type="ECO:0000313" key="2">
    <source>
        <dbReference type="Proteomes" id="UP000054621"/>
    </source>
</evidence>
<accession>A0A0W0YDH7</accession>
<protein>
    <submittedName>
        <fullName evidence="1">Uncharacterized protein</fullName>
    </submittedName>
</protein>
<comment type="caution">
    <text evidence="1">The sequence shown here is derived from an EMBL/GenBank/DDBJ whole genome shotgun (WGS) entry which is preliminary data.</text>
</comment>
<evidence type="ECO:0000313" key="1">
    <source>
        <dbReference type="EMBL" id="KTD54887.1"/>
    </source>
</evidence>
<dbReference type="eggNOG" id="ENOG5031EMY">
    <property type="taxonomic scope" value="Bacteria"/>
</dbReference>
<gene>
    <name evidence="1" type="ORF">Lsai_2479</name>
</gene>
<sequence length="446" mass="51517">MKSKLKRELQQFLEQERISLNSGIVNYITYQLADINVNAEQLNQGFSFDNEETTDREKITFSIATGLDFSQIKKILNFFKIPEEKYLHGKPISINDETLIEHFIFYFKNRFQALKETSPQIIARYKALSAPLLEAKAKNILEKHLDEVKLIIMANYLNTPLTLTIKNFISFISTLSGRIHDLESFPHLYVDIVDSKKEINRFMQVQEINENQKLYAQLIMLLDSISLFEHYHRNESVLSNTGLHKEFKEFLIPYRITPEKCDLLGNVILSLADVKIHTANLLQLAPGEDHARLVITFKNINEENINKIVLCMHHLGDETAFIVDGQSSFSTVSDPCFVFKNQEYPLYKSGNEAQATKLDEKRSIEVDGKFFYNCVYPKIKENIAQMATQKQLSSYQETSKEDFKPIAETARVSEYSIFEKFQNTANQVETLNKKSSRTCICSLLKN</sequence>
<dbReference type="RefSeq" id="WP_027270546.1">
    <property type="nucleotide sequence ID" value="NZ_CAAAJE010000008.1"/>
</dbReference>